<dbReference type="FunCoup" id="A0A7R8UZH0">
    <property type="interactions" value="70"/>
</dbReference>
<evidence type="ECO:0000256" key="1">
    <source>
        <dbReference type="ARBA" id="ARBA00004141"/>
    </source>
</evidence>
<feature type="transmembrane region" description="Helical" evidence="12">
    <location>
        <begin position="134"/>
        <end position="153"/>
    </location>
</feature>
<dbReference type="SUPFAM" id="SSF103473">
    <property type="entry name" value="MFS general substrate transporter"/>
    <property type="match status" value="1"/>
</dbReference>
<evidence type="ECO:0000256" key="7">
    <source>
        <dbReference type="ARBA" id="ARBA00022989"/>
    </source>
</evidence>
<dbReference type="FunFam" id="1.20.1250.20:FF:000049">
    <property type="entry name" value="Solute carrier family 15 member 2"/>
    <property type="match status" value="1"/>
</dbReference>
<dbReference type="InParanoid" id="A0A7R8UZH0"/>
<dbReference type="CDD" id="cd17347">
    <property type="entry name" value="MFS_SLC15A1_2_like"/>
    <property type="match status" value="1"/>
</dbReference>
<dbReference type="InterPro" id="IPR036259">
    <property type="entry name" value="MFS_trans_sf"/>
</dbReference>
<feature type="transmembrane region" description="Helical" evidence="12">
    <location>
        <begin position="372"/>
        <end position="394"/>
    </location>
</feature>
<feature type="transmembrane region" description="Helical" evidence="12">
    <location>
        <begin position="291"/>
        <end position="309"/>
    </location>
</feature>
<name>A0A7R8UZH0_HERIL</name>
<protein>
    <recommendedName>
        <fullName evidence="9">Oligopeptide transporter 1</fullName>
    </recommendedName>
</protein>
<keyword evidence="6" id="KW-0653">Protein transport</keyword>
<evidence type="ECO:0000256" key="10">
    <source>
        <dbReference type="RuleBase" id="RU003755"/>
    </source>
</evidence>
<feature type="transmembrane region" description="Helical" evidence="12">
    <location>
        <begin position="627"/>
        <end position="647"/>
    </location>
</feature>
<feature type="compositionally biased region" description="Basic and acidic residues" evidence="11">
    <location>
        <begin position="1"/>
        <end position="18"/>
    </location>
</feature>
<dbReference type="PROSITE" id="PS01022">
    <property type="entry name" value="PTR2_1"/>
    <property type="match status" value="1"/>
</dbReference>
<dbReference type="OrthoDB" id="8904098at2759"/>
<proteinExistence type="inferred from homology"/>
<dbReference type="Gene3D" id="1.20.1250.20">
    <property type="entry name" value="MFS general substrate transporter like domains"/>
    <property type="match status" value="2"/>
</dbReference>
<dbReference type="AlphaFoldDB" id="A0A7R8UZH0"/>
<feature type="transmembrane region" description="Helical" evidence="12">
    <location>
        <begin position="79"/>
        <end position="97"/>
    </location>
</feature>
<reference evidence="13 14" key="1">
    <citation type="submission" date="2020-11" db="EMBL/GenBank/DDBJ databases">
        <authorList>
            <person name="Wallbank WR R."/>
            <person name="Pardo Diaz C."/>
            <person name="Kozak K."/>
            <person name="Martin S."/>
            <person name="Jiggins C."/>
            <person name="Moest M."/>
            <person name="Warren A I."/>
            <person name="Generalovic N T."/>
            <person name="Byers J.R.P. K."/>
            <person name="Montejo-Kovacevich G."/>
            <person name="Yen C E."/>
        </authorList>
    </citation>
    <scope>NUCLEOTIDE SEQUENCE [LARGE SCALE GENOMIC DNA]</scope>
</reference>
<keyword evidence="4 10" id="KW-0812">Transmembrane</keyword>
<feature type="transmembrane region" description="Helical" evidence="12">
    <location>
        <begin position="212"/>
        <end position="232"/>
    </location>
</feature>
<feature type="region of interest" description="Disordered" evidence="11">
    <location>
        <begin position="1"/>
        <end position="31"/>
    </location>
</feature>
<evidence type="ECO:0000256" key="9">
    <source>
        <dbReference type="ARBA" id="ARBA00078114"/>
    </source>
</evidence>
<feature type="transmembrane region" description="Helical" evidence="12">
    <location>
        <begin position="339"/>
        <end position="360"/>
    </location>
</feature>
<evidence type="ECO:0000256" key="4">
    <source>
        <dbReference type="ARBA" id="ARBA00022692"/>
    </source>
</evidence>
<evidence type="ECO:0000313" key="13">
    <source>
        <dbReference type="EMBL" id="CAD7089902.1"/>
    </source>
</evidence>
<evidence type="ECO:0000313" key="14">
    <source>
        <dbReference type="Proteomes" id="UP000594454"/>
    </source>
</evidence>
<dbReference type="Pfam" id="PF00854">
    <property type="entry name" value="PTR2"/>
    <property type="match status" value="2"/>
</dbReference>
<dbReference type="FunFam" id="1.20.1250.20:FF:000379">
    <property type="entry name" value="Uncharacterized protein, isoform A"/>
    <property type="match status" value="1"/>
</dbReference>
<keyword evidence="7 12" id="KW-1133">Transmembrane helix</keyword>
<evidence type="ECO:0000256" key="11">
    <source>
        <dbReference type="SAM" id="MobiDB-lite"/>
    </source>
</evidence>
<evidence type="ECO:0000256" key="2">
    <source>
        <dbReference type="ARBA" id="ARBA00005982"/>
    </source>
</evidence>
<evidence type="ECO:0000256" key="8">
    <source>
        <dbReference type="ARBA" id="ARBA00023136"/>
    </source>
</evidence>
<comment type="subcellular location">
    <subcellularLocation>
        <location evidence="1 10">Membrane</location>
        <topology evidence="1 10">Multi-pass membrane protein</topology>
    </subcellularLocation>
</comment>
<dbReference type="InterPro" id="IPR000109">
    <property type="entry name" value="POT_fam"/>
</dbReference>
<keyword evidence="3 10" id="KW-0813">Transport</keyword>
<dbReference type="Proteomes" id="UP000594454">
    <property type="component" value="Chromosome 5"/>
</dbReference>
<feature type="transmembrane region" description="Helical" evidence="12">
    <location>
        <begin position="174"/>
        <end position="192"/>
    </location>
</feature>
<dbReference type="PROSITE" id="PS01023">
    <property type="entry name" value="PTR2_2"/>
    <property type="match status" value="1"/>
</dbReference>
<sequence>MSEEQQSKDLAIPEKSVDNGKAAEVTDTEGQQKKLPYPKSIAFIVGNEFCERFNYYGMRTILVIYLTRILLYSQDTATVIYHVFTMLVYLFCILGAFISDSWLGKFRTIVYLSIVYVIGSVVISLGAIEPLNIAPVAMTILGLCLIALGSGGIKPCVASFGGDQFKLPEQAAQMATFFSIFYFSINAGSLISTTVTPILRQDVHCFDNEHCYPLAFGVPAVLMIIAIVVFIVGRPMYVNKPPEGNTFALVVKAISNGIAGKCTQRKTNPQAHFLDYAVPKYGRQLVEDVKVLLRVLVLYIPIPIFWALFDQQGSRWTFQATMMNGNLGSVEIKPEQMQLANPLLILVLIPCYEYAFYPLLAKIGVSRPLQKLTIGGILAGLAFVLSALVELTIVPTYGTLPSDGLSQFRIFNAVPNCNYAIKTNIPHHEEFNLDFLGYHEALTVNIEKQKSFTLSATGNAGCNPISENIELKNHAAISFYITGNANSPKLESYQDDPEKSEQGFAMIRVLANLNQNVKIIFKPQINKEIEVNGTSLAELQQAEYDLMFGDVKIWHHYAKPGDVITIVAAQTGSANYEFKEHRIAPENSVNIFWQIPQYFVLTLGEVMFSVTGLEFSYSQAPLSMKAVLQACWQLTIAIGNLIVVIIAEIEIFENQAYEYFLFAGLMFIDMMLFMLLAMRYKSHDPNKPLDSLEPPTEEEESGKKGIINPTFHED</sequence>
<feature type="transmembrane region" description="Helical" evidence="12">
    <location>
        <begin position="56"/>
        <end position="73"/>
    </location>
</feature>
<keyword evidence="8 12" id="KW-0472">Membrane</keyword>
<comment type="similarity">
    <text evidence="2 10">Belongs to the major facilitator superfamily. Proton-dependent oligopeptide transporter (POT/PTR) (TC 2.A.17) family.</text>
</comment>
<dbReference type="PANTHER" id="PTHR11654">
    <property type="entry name" value="OLIGOPEPTIDE TRANSPORTER-RELATED"/>
    <property type="match status" value="1"/>
</dbReference>
<evidence type="ECO:0000256" key="12">
    <source>
        <dbReference type="SAM" id="Phobius"/>
    </source>
</evidence>
<dbReference type="GO" id="GO:0006857">
    <property type="term" value="P:oligopeptide transport"/>
    <property type="evidence" value="ECO:0007669"/>
    <property type="project" value="InterPro"/>
</dbReference>
<evidence type="ECO:0000256" key="6">
    <source>
        <dbReference type="ARBA" id="ARBA00022927"/>
    </source>
</evidence>
<accession>A0A7R8UZH0</accession>
<dbReference type="GO" id="GO:0016020">
    <property type="term" value="C:membrane"/>
    <property type="evidence" value="ECO:0007669"/>
    <property type="project" value="UniProtKB-SubCell"/>
</dbReference>
<feature type="transmembrane region" description="Helical" evidence="12">
    <location>
        <begin position="659"/>
        <end position="678"/>
    </location>
</feature>
<dbReference type="EMBL" id="LR899013">
    <property type="protein sequence ID" value="CAD7089902.1"/>
    <property type="molecule type" value="Genomic_DNA"/>
</dbReference>
<dbReference type="InterPro" id="IPR018456">
    <property type="entry name" value="PTR2_symporter_CS"/>
</dbReference>
<organism evidence="13 14">
    <name type="scientific">Hermetia illucens</name>
    <name type="common">Black soldier fly</name>
    <dbReference type="NCBI Taxonomy" id="343691"/>
    <lineage>
        <taxon>Eukaryota</taxon>
        <taxon>Metazoa</taxon>
        <taxon>Ecdysozoa</taxon>
        <taxon>Arthropoda</taxon>
        <taxon>Hexapoda</taxon>
        <taxon>Insecta</taxon>
        <taxon>Pterygota</taxon>
        <taxon>Neoptera</taxon>
        <taxon>Endopterygota</taxon>
        <taxon>Diptera</taxon>
        <taxon>Brachycera</taxon>
        <taxon>Stratiomyomorpha</taxon>
        <taxon>Stratiomyidae</taxon>
        <taxon>Hermetiinae</taxon>
        <taxon>Hermetia</taxon>
    </lineage>
</organism>
<keyword evidence="14" id="KW-1185">Reference proteome</keyword>
<dbReference type="GO" id="GO:0022857">
    <property type="term" value="F:transmembrane transporter activity"/>
    <property type="evidence" value="ECO:0007669"/>
    <property type="project" value="InterPro"/>
</dbReference>
<feature type="region of interest" description="Disordered" evidence="11">
    <location>
        <begin position="687"/>
        <end position="714"/>
    </location>
</feature>
<feature type="transmembrane region" description="Helical" evidence="12">
    <location>
        <begin position="109"/>
        <end position="128"/>
    </location>
</feature>
<dbReference type="OMA" id="FKVIGTI"/>
<dbReference type="GO" id="GO:0015031">
    <property type="term" value="P:protein transport"/>
    <property type="evidence" value="ECO:0007669"/>
    <property type="project" value="UniProtKB-KW"/>
</dbReference>
<keyword evidence="5" id="KW-0571">Peptide transport</keyword>
<gene>
    <name evidence="13" type="ORF">HERILL_LOCUS12421</name>
</gene>
<evidence type="ECO:0000256" key="5">
    <source>
        <dbReference type="ARBA" id="ARBA00022856"/>
    </source>
</evidence>
<evidence type="ECO:0000256" key="3">
    <source>
        <dbReference type="ARBA" id="ARBA00022448"/>
    </source>
</evidence>